<comment type="similarity">
    <text evidence="1">Belongs to the membrane fusion protein (MFP) (TC 8.A.1) family.</text>
</comment>
<evidence type="ECO:0000313" key="2">
    <source>
        <dbReference type="EMBL" id="KUR73428.1"/>
    </source>
</evidence>
<dbReference type="GO" id="GO:1990281">
    <property type="term" value="C:efflux pump complex"/>
    <property type="evidence" value="ECO:0007669"/>
    <property type="project" value="TreeGrafter"/>
</dbReference>
<dbReference type="NCBIfam" id="TIGR01730">
    <property type="entry name" value="RND_mfp"/>
    <property type="match status" value="1"/>
</dbReference>
<evidence type="ECO:0000256" key="1">
    <source>
        <dbReference type="ARBA" id="ARBA00009477"/>
    </source>
</evidence>
<evidence type="ECO:0000313" key="3">
    <source>
        <dbReference type="Proteomes" id="UP000058012"/>
    </source>
</evidence>
<dbReference type="Gene3D" id="2.40.50.100">
    <property type="match status" value="1"/>
</dbReference>
<dbReference type="InterPro" id="IPR006143">
    <property type="entry name" value="RND_pump_MFP"/>
</dbReference>
<gene>
    <name evidence="2" type="ORF">AQZ52_00085</name>
</gene>
<protein>
    <submittedName>
        <fullName evidence="2">RND transporter</fullName>
    </submittedName>
</protein>
<dbReference type="PANTHER" id="PTHR30469:SF15">
    <property type="entry name" value="HLYD FAMILY OF SECRETION PROTEINS"/>
    <property type="match status" value="1"/>
</dbReference>
<name>A0A124JWK7_9SPHN</name>
<dbReference type="AlphaFoldDB" id="A0A124JWK7"/>
<keyword evidence="3" id="KW-1185">Reference proteome</keyword>
<dbReference type="SUPFAM" id="SSF111369">
    <property type="entry name" value="HlyD-like secretion proteins"/>
    <property type="match status" value="1"/>
</dbReference>
<organism evidence="2 3">
    <name type="scientific">Novosphingobium fuchskuhlense</name>
    <dbReference type="NCBI Taxonomy" id="1117702"/>
    <lineage>
        <taxon>Bacteria</taxon>
        <taxon>Pseudomonadati</taxon>
        <taxon>Pseudomonadota</taxon>
        <taxon>Alphaproteobacteria</taxon>
        <taxon>Sphingomonadales</taxon>
        <taxon>Sphingomonadaceae</taxon>
        <taxon>Novosphingobium</taxon>
    </lineage>
</organism>
<dbReference type="Gene3D" id="2.40.420.20">
    <property type="match status" value="1"/>
</dbReference>
<sequence length="353" mass="36197">MTPRQSGREHEAVTKWTWIIASGAMALASCSSTSPSETSAPTLPAGEQLQVALVETADVKAVGGEITTRDQAQAFARIPGTLVSFSVRAGDMVSKGQRIGSIVDSRLGYETSAAGAQVAAAQAEAARARGDLARVQDLFNHNVYAKAKLDQSVAMARAADAQVAAARAQQSASASVAGQGAVLAPASGRVLRADFPAGSVVAPGMSLATITVGPPVLRLDLPESLASAVHVGAVVTIAQQDLPLGSHQGQVTQVYPAIAGGRVQVDATVPGLTTELVGRRVGVSIEVGRRKAIVIPRRFVSTRYGIDYVDVLNADRHVSAVAVQTAPASDPGSVEVLGGVAAGDTLFTARRPK</sequence>
<dbReference type="PROSITE" id="PS51257">
    <property type="entry name" value="PROKAR_LIPOPROTEIN"/>
    <property type="match status" value="1"/>
</dbReference>
<dbReference type="Gene3D" id="1.10.287.470">
    <property type="entry name" value="Helix hairpin bin"/>
    <property type="match status" value="1"/>
</dbReference>
<dbReference type="STRING" id="1117702.AQZ52_00085"/>
<dbReference type="EMBL" id="LLZS01000001">
    <property type="protein sequence ID" value="KUR73428.1"/>
    <property type="molecule type" value="Genomic_DNA"/>
</dbReference>
<dbReference type="PANTHER" id="PTHR30469">
    <property type="entry name" value="MULTIDRUG RESISTANCE PROTEIN MDTA"/>
    <property type="match status" value="1"/>
</dbReference>
<dbReference type="Proteomes" id="UP000058012">
    <property type="component" value="Unassembled WGS sequence"/>
</dbReference>
<comment type="caution">
    <text evidence="2">The sequence shown here is derived from an EMBL/GenBank/DDBJ whole genome shotgun (WGS) entry which is preliminary data.</text>
</comment>
<reference evidence="2 3" key="1">
    <citation type="submission" date="2015-10" db="EMBL/GenBank/DDBJ databases">
        <title>Draft genome sequence of Novosphingobium fuchskuhlense DSM 25065 isolated from a surface water sample of the southwest basin of Lake Grosse Fuchskuhle.</title>
        <authorList>
            <person name="Ruckert C."/>
            <person name="Winkler A."/>
            <person name="Glaeser J."/>
            <person name="Grossart H.-P."/>
            <person name="Kalinowski J."/>
            <person name="Glaeser S."/>
        </authorList>
    </citation>
    <scope>NUCLEOTIDE SEQUENCE [LARGE SCALE GENOMIC DNA]</scope>
    <source>
        <strain evidence="2 3">FNE08-7</strain>
    </source>
</reference>
<dbReference type="GO" id="GO:0015562">
    <property type="term" value="F:efflux transmembrane transporter activity"/>
    <property type="evidence" value="ECO:0007669"/>
    <property type="project" value="TreeGrafter"/>
</dbReference>
<proteinExistence type="inferred from homology"/>
<dbReference type="Gene3D" id="2.40.30.170">
    <property type="match status" value="1"/>
</dbReference>
<accession>A0A124JWK7</accession>